<proteinExistence type="predicted"/>
<organism evidence="1 2">
    <name type="scientific">Paucilactobacillus nenjiangensis</name>
    <dbReference type="NCBI Taxonomy" id="1296540"/>
    <lineage>
        <taxon>Bacteria</taxon>
        <taxon>Bacillati</taxon>
        <taxon>Bacillota</taxon>
        <taxon>Bacilli</taxon>
        <taxon>Lactobacillales</taxon>
        <taxon>Lactobacillaceae</taxon>
        <taxon>Paucilactobacillus</taxon>
    </lineage>
</organism>
<dbReference type="Proteomes" id="UP000325295">
    <property type="component" value="Chromosome"/>
</dbReference>
<accession>A0A5P1WZ48</accession>
<dbReference type="RefSeq" id="WP_137601671.1">
    <property type="nucleotide sequence ID" value="NZ_BJEB01000015.1"/>
</dbReference>
<gene>
    <name evidence="1" type="ORF">F0161_00565</name>
</gene>
<dbReference type="EMBL" id="CP043939">
    <property type="protein sequence ID" value="QER66503.1"/>
    <property type="molecule type" value="Genomic_DNA"/>
</dbReference>
<dbReference type="KEGG" id="lnn:F0161_00565"/>
<name>A0A5P1WZ48_9LACO</name>
<keyword evidence="2" id="KW-1185">Reference proteome</keyword>
<evidence type="ECO:0000313" key="1">
    <source>
        <dbReference type="EMBL" id="QER66503.1"/>
    </source>
</evidence>
<evidence type="ECO:0000313" key="2">
    <source>
        <dbReference type="Proteomes" id="UP000325295"/>
    </source>
</evidence>
<protein>
    <submittedName>
        <fullName evidence="1">Uncharacterized protein</fullName>
    </submittedName>
</protein>
<reference evidence="1 2" key="1">
    <citation type="submission" date="2019-09" db="EMBL/GenBank/DDBJ databases">
        <title>Complete Genome Sequence of Lactobacillus nenjiangensis SH-Y15, isolated from sauerkraut.</title>
        <authorList>
            <person name="Yang H."/>
        </authorList>
    </citation>
    <scope>NUCLEOTIDE SEQUENCE [LARGE SCALE GENOMIC DNA]</scope>
    <source>
        <strain evidence="1 2">SH-Y15</strain>
    </source>
</reference>
<sequence>MDNSSAKLLMDRIESAEAQLFQIENQTLGHEHQSGDISVKVNQAEINQSAIRLRLQIARMRVMLVKMKLAEGK</sequence>
<dbReference type="AlphaFoldDB" id="A0A5P1WZ48"/>